<name>A0A2U9IWZ8_9CREN</name>
<feature type="transmembrane region" description="Helical" evidence="1">
    <location>
        <begin position="60"/>
        <end position="79"/>
    </location>
</feature>
<evidence type="ECO:0000313" key="3">
    <source>
        <dbReference type="Proteomes" id="UP000247586"/>
    </source>
</evidence>
<keyword evidence="1" id="KW-0812">Transmembrane</keyword>
<keyword evidence="1" id="KW-0472">Membrane</keyword>
<evidence type="ECO:0000313" key="2">
    <source>
        <dbReference type="EMBL" id="AWS00426.1"/>
    </source>
</evidence>
<evidence type="ECO:0000256" key="1">
    <source>
        <dbReference type="SAM" id="Phobius"/>
    </source>
</evidence>
<gene>
    <name evidence="2" type="ORF">DFR87_12905</name>
</gene>
<dbReference type="EMBL" id="CP029287">
    <property type="protein sequence ID" value="AWS00426.1"/>
    <property type="molecule type" value="Genomic_DNA"/>
</dbReference>
<keyword evidence="3" id="KW-1185">Reference proteome</keyword>
<accession>A0A2U9IWZ8</accession>
<protein>
    <submittedName>
        <fullName evidence="2">Uncharacterized protein</fullName>
    </submittedName>
</protein>
<proteinExistence type="predicted"/>
<keyword evidence="1" id="KW-1133">Transmembrane helix</keyword>
<organism evidence="2 3">
    <name type="scientific">Metallosphaera hakonensis JCM 8857 = DSM 7519</name>
    <dbReference type="NCBI Taxonomy" id="1293036"/>
    <lineage>
        <taxon>Archaea</taxon>
        <taxon>Thermoproteota</taxon>
        <taxon>Thermoprotei</taxon>
        <taxon>Sulfolobales</taxon>
        <taxon>Sulfolobaceae</taxon>
        <taxon>Metallosphaera</taxon>
    </lineage>
</organism>
<reference evidence="2" key="1">
    <citation type="submission" date="2018-05" db="EMBL/GenBank/DDBJ databases">
        <title>Complete Genome Sequences of Extremely Thermoacidophilic, Metal-Mobilizing Type-Strain Members of the Archaeal Family Sulfolobaceae: Acidianus brierleyi DSM-1651T, Acidianus sulfidivorans DSM-18786T, Metallosphaera hakonensis DSM-7519T, and Metallosphaera prunae DSM-10039T.</title>
        <authorList>
            <person name="Counts J.A."/>
            <person name="Kelly R.M."/>
        </authorList>
    </citation>
    <scope>NUCLEOTIDE SEQUENCE [LARGE SCALE GENOMIC DNA]</scope>
    <source>
        <strain evidence="2">HO1-1</strain>
    </source>
</reference>
<dbReference type="Proteomes" id="UP000247586">
    <property type="component" value="Chromosome"/>
</dbReference>
<sequence length="87" mass="10082">MRLRKNQLIFTIVILVIQRKPFHFSFVSTFLWIPNKEGTPNYSLGEKEMNTKERISEAKLTLYMVLAAISYIVIDVIAITQSGFNLM</sequence>
<dbReference type="AlphaFoldDB" id="A0A2U9IWZ8"/>